<keyword evidence="2" id="KW-1185">Reference proteome</keyword>
<comment type="caution">
    <text evidence="1">The sequence shown here is derived from an EMBL/GenBank/DDBJ whole genome shotgun (WGS) entry which is preliminary data.</text>
</comment>
<dbReference type="Proteomes" id="UP000265643">
    <property type="component" value="Unassembled WGS sequence"/>
</dbReference>
<accession>A0A391PCZ0</accession>
<sequence length="82" mass="9695">MTQIKRASDFQTEILEDNNLRNEEIQRLQTLETTCMNLLNQANETISDLCSKEGVSFEKYENLMKEVWLMKHTEVNMDLPKQ</sequence>
<gene>
    <name evidence="1" type="ORF">KGMB01110_19990</name>
</gene>
<evidence type="ECO:0000313" key="2">
    <source>
        <dbReference type="Proteomes" id="UP000265643"/>
    </source>
</evidence>
<proteinExistence type="predicted"/>
<dbReference type="EMBL" id="BHGK01000001">
    <property type="protein sequence ID" value="GCA67563.1"/>
    <property type="molecule type" value="Genomic_DNA"/>
</dbReference>
<dbReference type="RefSeq" id="WP_117603542.1">
    <property type="nucleotide sequence ID" value="NZ_BHGK01000001.1"/>
</dbReference>
<evidence type="ECO:0000313" key="1">
    <source>
        <dbReference type="EMBL" id="GCA67563.1"/>
    </source>
</evidence>
<protein>
    <submittedName>
        <fullName evidence="1">Uncharacterized protein</fullName>
    </submittedName>
</protein>
<reference evidence="2" key="1">
    <citation type="submission" date="2018-09" db="EMBL/GenBank/DDBJ databases">
        <title>Draft Genome Sequence of Mediterraneibacter sp. KCTC 15684.</title>
        <authorList>
            <person name="Kim J.S."/>
            <person name="Han K.I."/>
            <person name="Suh M.K."/>
            <person name="Lee K.C."/>
            <person name="Eom M.K."/>
            <person name="Lee J.H."/>
            <person name="Park S.H."/>
            <person name="Kang S.W."/>
            <person name="Park J.E."/>
            <person name="Oh B.S."/>
            <person name="Yu S.Y."/>
            <person name="Choi S.H."/>
            <person name="Lee D.H."/>
            <person name="Yoon H."/>
            <person name="Kim B."/>
            <person name="Yang S.J."/>
            <person name="Lee J.S."/>
        </authorList>
    </citation>
    <scope>NUCLEOTIDE SEQUENCE [LARGE SCALE GENOMIC DNA]</scope>
    <source>
        <strain evidence="2">KCTC 15684</strain>
    </source>
</reference>
<name>A0A391PCZ0_9FIRM</name>
<dbReference type="AlphaFoldDB" id="A0A391PCZ0"/>
<organism evidence="1 2">
    <name type="scientific">Mediterraneibacter butyricigenes</name>
    <dbReference type="NCBI Taxonomy" id="2316025"/>
    <lineage>
        <taxon>Bacteria</taxon>
        <taxon>Bacillati</taxon>
        <taxon>Bacillota</taxon>
        <taxon>Clostridia</taxon>
        <taxon>Lachnospirales</taxon>
        <taxon>Lachnospiraceae</taxon>
        <taxon>Mediterraneibacter</taxon>
    </lineage>
</organism>